<comment type="caution">
    <text evidence="1">The sequence shown here is derived from an EMBL/GenBank/DDBJ whole genome shotgun (WGS) entry which is preliminary data.</text>
</comment>
<sequence>MSHPLARFDITPQEIDRVVAQFYKRIRAHDVLGPIFIQRLGTTAQVWRPHEAKIAAFWRNAILFEREYSGNPMQVHMQVPAIMPEHFALWLDLFDEVLAEELRPEAARSFSALAHRIGRGLRMGIASVRQPKDQPPVFS</sequence>
<dbReference type="CDD" id="cd08916">
    <property type="entry name" value="TrHb3_P"/>
    <property type="match status" value="1"/>
</dbReference>
<evidence type="ECO:0000313" key="2">
    <source>
        <dbReference type="Proteomes" id="UP001208041"/>
    </source>
</evidence>
<dbReference type="Gene3D" id="1.10.490.10">
    <property type="entry name" value="Globins"/>
    <property type="match status" value="1"/>
</dbReference>
<keyword evidence="2" id="KW-1185">Reference proteome</keyword>
<gene>
    <name evidence="1" type="ORF">OH136_12175</name>
</gene>
<dbReference type="SUPFAM" id="SSF46458">
    <property type="entry name" value="Globin-like"/>
    <property type="match status" value="1"/>
</dbReference>
<dbReference type="InterPro" id="IPR012292">
    <property type="entry name" value="Globin/Proto"/>
</dbReference>
<reference evidence="1" key="1">
    <citation type="submission" date="2022-10" db="EMBL/GenBank/DDBJ databases">
        <authorList>
            <person name="Yue Y."/>
        </authorList>
    </citation>
    <scope>NUCLEOTIDE SEQUENCE</scope>
    <source>
        <strain evidence="1">Z654</strain>
    </source>
</reference>
<dbReference type="GO" id="GO:0020037">
    <property type="term" value="F:heme binding"/>
    <property type="evidence" value="ECO:0007669"/>
    <property type="project" value="InterPro"/>
</dbReference>
<dbReference type="InterPro" id="IPR009050">
    <property type="entry name" value="Globin-like_sf"/>
</dbReference>
<dbReference type="Proteomes" id="UP001208041">
    <property type="component" value="Unassembled WGS sequence"/>
</dbReference>
<name>A0AAE3LR88_9RHOB</name>
<protein>
    <submittedName>
        <fullName evidence="1">Group III truncated hemoglobin</fullName>
    </submittedName>
</protein>
<evidence type="ECO:0000313" key="1">
    <source>
        <dbReference type="EMBL" id="MCV6825312.1"/>
    </source>
</evidence>
<dbReference type="EMBL" id="JAOYFC010000002">
    <property type="protein sequence ID" value="MCV6825312.1"/>
    <property type="molecule type" value="Genomic_DNA"/>
</dbReference>
<accession>A0AAE3LR88</accession>
<dbReference type="AlphaFoldDB" id="A0AAE3LR88"/>
<organism evidence="1 2">
    <name type="scientific">Halocynthiibacter halioticoli</name>
    <dbReference type="NCBI Taxonomy" id="2986804"/>
    <lineage>
        <taxon>Bacteria</taxon>
        <taxon>Pseudomonadati</taxon>
        <taxon>Pseudomonadota</taxon>
        <taxon>Alphaproteobacteria</taxon>
        <taxon>Rhodobacterales</taxon>
        <taxon>Paracoccaceae</taxon>
        <taxon>Halocynthiibacter</taxon>
    </lineage>
</organism>
<dbReference type="RefSeq" id="WP_263954170.1">
    <property type="nucleotide sequence ID" value="NZ_JAOYFC010000002.1"/>
</dbReference>
<proteinExistence type="predicted"/>
<dbReference type="GO" id="GO:0019825">
    <property type="term" value="F:oxygen binding"/>
    <property type="evidence" value="ECO:0007669"/>
    <property type="project" value="InterPro"/>
</dbReference>